<dbReference type="Gene3D" id="1.10.510.10">
    <property type="entry name" value="Transferase(Phosphotransferase) domain 1"/>
    <property type="match status" value="1"/>
</dbReference>
<accession>A0A1U7ZIK5</accession>
<dbReference type="Gene3D" id="3.30.430.20">
    <property type="entry name" value="Gnk2 domain, C-X8-C-X2-C motif"/>
    <property type="match status" value="2"/>
</dbReference>
<feature type="binding site" evidence="14">
    <location>
        <position position="345"/>
    </location>
    <ligand>
        <name>ATP</name>
        <dbReference type="ChEBI" id="CHEBI:30616"/>
    </ligand>
</feature>
<evidence type="ECO:0000256" key="2">
    <source>
        <dbReference type="ARBA" id="ARBA00022527"/>
    </source>
</evidence>
<dbReference type="InterPro" id="IPR002902">
    <property type="entry name" value="GNK2"/>
</dbReference>
<feature type="domain" description="Protein kinase" evidence="17">
    <location>
        <begin position="317"/>
        <end position="576"/>
    </location>
</feature>
<dbReference type="OrthoDB" id="1908121at2759"/>
<dbReference type="InterPro" id="IPR008271">
    <property type="entry name" value="Ser/Thr_kinase_AS"/>
</dbReference>
<protein>
    <submittedName>
        <fullName evidence="20">Cysteine-rich receptor-like protein kinase 43</fullName>
    </submittedName>
</protein>
<keyword evidence="6" id="KW-0677">Repeat</keyword>
<evidence type="ECO:0000313" key="20">
    <source>
        <dbReference type="RefSeq" id="XP_010251363.2"/>
    </source>
</evidence>
<keyword evidence="11 15" id="KW-0472">Membrane</keyword>
<dbReference type="RefSeq" id="XP_010251363.2">
    <property type="nucleotide sequence ID" value="XM_010253061.2"/>
</dbReference>
<dbReference type="FunFam" id="3.30.200.20:FF:000162">
    <property type="entry name" value="Adenine nucleotide alpha hydrolase-like domain kinase"/>
    <property type="match status" value="1"/>
</dbReference>
<keyword evidence="19" id="KW-1185">Reference proteome</keyword>
<dbReference type="PROSITE" id="PS50011">
    <property type="entry name" value="PROTEIN_KINASE_DOM"/>
    <property type="match status" value="1"/>
</dbReference>
<evidence type="ECO:0000259" key="17">
    <source>
        <dbReference type="PROSITE" id="PS50011"/>
    </source>
</evidence>
<evidence type="ECO:0000256" key="6">
    <source>
        <dbReference type="ARBA" id="ARBA00022737"/>
    </source>
</evidence>
<name>A0A1U7ZIK5_NELNU</name>
<dbReference type="InterPro" id="IPR001245">
    <property type="entry name" value="Ser-Thr/Tyr_kinase_cat_dom"/>
</dbReference>
<dbReference type="InParanoid" id="A0A1U7ZIK5"/>
<keyword evidence="2" id="KW-0723">Serine/threonine-protein kinase</keyword>
<evidence type="ECO:0000256" key="8">
    <source>
        <dbReference type="ARBA" id="ARBA00022777"/>
    </source>
</evidence>
<evidence type="ECO:0000259" key="18">
    <source>
        <dbReference type="PROSITE" id="PS51473"/>
    </source>
</evidence>
<dbReference type="Gene3D" id="3.30.200.20">
    <property type="entry name" value="Phosphorylase Kinase, domain 1"/>
    <property type="match status" value="1"/>
</dbReference>
<dbReference type="eggNOG" id="ENOG502QUCX">
    <property type="taxonomic scope" value="Eukaryota"/>
</dbReference>
<keyword evidence="12" id="KW-0675">Receptor</keyword>
<dbReference type="SMART" id="SM00220">
    <property type="entry name" value="S_TKc"/>
    <property type="match status" value="1"/>
</dbReference>
<keyword evidence="5 16" id="KW-0732">Signal</keyword>
<evidence type="ECO:0000256" key="9">
    <source>
        <dbReference type="ARBA" id="ARBA00022840"/>
    </source>
</evidence>
<dbReference type="PROSITE" id="PS51473">
    <property type="entry name" value="GNK2"/>
    <property type="match status" value="2"/>
</dbReference>
<dbReference type="InterPro" id="IPR000719">
    <property type="entry name" value="Prot_kinase_dom"/>
</dbReference>
<dbReference type="PROSITE" id="PS00107">
    <property type="entry name" value="PROTEIN_KINASE_ATP"/>
    <property type="match status" value="1"/>
</dbReference>
<evidence type="ECO:0000256" key="13">
    <source>
        <dbReference type="ARBA" id="ARBA00023180"/>
    </source>
</evidence>
<dbReference type="GO" id="GO:0016020">
    <property type="term" value="C:membrane"/>
    <property type="evidence" value="ECO:0007669"/>
    <property type="project" value="UniProtKB-SubCell"/>
</dbReference>
<dbReference type="Pfam" id="PF07714">
    <property type="entry name" value="PK_Tyr_Ser-Thr"/>
    <property type="match status" value="1"/>
</dbReference>
<gene>
    <name evidence="20" type="primary">LOC104593308</name>
</gene>
<evidence type="ECO:0000256" key="10">
    <source>
        <dbReference type="ARBA" id="ARBA00022989"/>
    </source>
</evidence>
<keyword evidence="8" id="KW-0418">Kinase</keyword>
<keyword evidence="3" id="KW-0808">Transferase</keyword>
<feature type="chain" id="PRO_5010556018" evidence="16">
    <location>
        <begin position="22"/>
        <end position="627"/>
    </location>
</feature>
<dbReference type="PROSITE" id="PS00108">
    <property type="entry name" value="PROTEIN_KINASE_ST"/>
    <property type="match status" value="1"/>
</dbReference>
<dbReference type="PANTHER" id="PTHR47973">
    <property type="entry name" value="CYSTEINE-RICH RECEPTOR-LIKE PROTEIN KINASE 3"/>
    <property type="match status" value="1"/>
</dbReference>
<organism evidence="19 20">
    <name type="scientific">Nelumbo nucifera</name>
    <name type="common">Sacred lotus</name>
    <dbReference type="NCBI Taxonomy" id="4432"/>
    <lineage>
        <taxon>Eukaryota</taxon>
        <taxon>Viridiplantae</taxon>
        <taxon>Streptophyta</taxon>
        <taxon>Embryophyta</taxon>
        <taxon>Tracheophyta</taxon>
        <taxon>Spermatophyta</taxon>
        <taxon>Magnoliopsida</taxon>
        <taxon>Proteales</taxon>
        <taxon>Nelumbonaceae</taxon>
        <taxon>Nelumbo</taxon>
    </lineage>
</organism>
<dbReference type="InterPro" id="IPR011009">
    <property type="entry name" value="Kinase-like_dom_sf"/>
</dbReference>
<keyword evidence="10 15" id="KW-1133">Transmembrane helix</keyword>
<dbReference type="AlphaFoldDB" id="A0A1U7ZIK5"/>
<feature type="domain" description="Gnk2-homologous" evidence="18">
    <location>
        <begin position="133"/>
        <end position="235"/>
    </location>
</feature>
<dbReference type="GO" id="GO:0005524">
    <property type="term" value="F:ATP binding"/>
    <property type="evidence" value="ECO:0007669"/>
    <property type="project" value="UniProtKB-UniRule"/>
</dbReference>
<evidence type="ECO:0000256" key="5">
    <source>
        <dbReference type="ARBA" id="ARBA00022729"/>
    </source>
</evidence>
<dbReference type="InterPro" id="IPR017441">
    <property type="entry name" value="Protein_kinase_ATP_BS"/>
</dbReference>
<evidence type="ECO:0000256" key="1">
    <source>
        <dbReference type="ARBA" id="ARBA00004167"/>
    </source>
</evidence>
<dbReference type="OMA" id="MAICWNT"/>
<evidence type="ECO:0000256" key="4">
    <source>
        <dbReference type="ARBA" id="ARBA00022692"/>
    </source>
</evidence>
<dbReference type="InterPro" id="IPR052059">
    <property type="entry name" value="CR_Ser/Thr_kinase"/>
</dbReference>
<dbReference type="GeneID" id="104593308"/>
<evidence type="ECO:0000256" key="11">
    <source>
        <dbReference type="ARBA" id="ARBA00023136"/>
    </source>
</evidence>
<keyword evidence="13" id="KW-0325">Glycoprotein</keyword>
<evidence type="ECO:0000256" key="3">
    <source>
        <dbReference type="ARBA" id="ARBA00022679"/>
    </source>
</evidence>
<keyword evidence="7 14" id="KW-0547">Nucleotide-binding</keyword>
<dbReference type="KEGG" id="nnu:104593308"/>
<proteinExistence type="predicted"/>
<dbReference type="FunFam" id="3.30.430.20:FF:000015">
    <property type="entry name" value="Cysteine-rich receptor-like protein kinase 3"/>
    <property type="match status" value="1"/>
</dbReference>
<dbReference type="Pfam" id="PF01657">
    <property type="entry name" value="Stress-antifung"/>
    <property type="match status" value="2"/>
</dbReference>
<evidence type="ECO:0000256" key="16">
    <source>
        <dbReference type="SAM" id="SignalP"/>
    </source>
</evidence>
<feature type="domain" description="Gnk2-homologous" evidence="18">
    <location>
        <begin position="26"/>
        <end position="127"/>
    </location>
</feature>
<keyword evidence="9 14" id="KW-0067">ATP-binding</keyword>
<dbReference type="GO" id="GO:0004674">
    <property type="term" value="F:protein serine/threonine kinase activity"/>
    <property type="evidence" value="ECO:0000318"/>
    <property type="project" value="GO_Central"/>
</dbReference>
<reference evidence="20" key="1">
    <citation type="submission" date="2025-08" db="UniProtKB">
        <authorList>
            <consortium name="RefSeq"/>
        </authorList>
    </citation>
    <scope>IDENTIFICATION</scope>
</reference>
<dbReference type="SUPFAM" id="SSF56112">
    <property type="entry name" value="Protein kinase-like (PK-like)"/>
    <property type="match status" value="1"/>
</dbReference>
<evidence type="ECO:0000256" key="15">
    <source>
        <dbReference type="SAM" id="Phobius"/>
    </source>
</evidence>
<evidence type="ECO:0000256" key="14">
    <source>
        <dbReference type="PROSITE-ProRule" id="PRU10141"/>
    </source>
</evidence>
<keyword evidence="4 15" id="KW-0812">Transmembrane</keyword>
<evidence type="ECO:0000256" key="12">
    <source>
        <dbReference type="ARBA" id="ARBA00023170"/>
    </source>
</evidence>
<evidence type="ECO:0000256" key="7">
    <source>
        <dbReference type="ARBA" id="ARBA00022741"/>
    </source>
</evidence>
<comment type="subcellular location">
    <subcellularLocation>
        <location evidence="1">Membrane</location>
        <topology evidence="1">Single-pass membrane protein</topology>
    </subcellularLocation>
</comment>
<dbReference type="FunFam" id="1.10.510.10:FF:000336">
    <property type="entry name" value="Cysteine-rich receptor-like protein kinase 2"/>
    <property type="match status" value="1"/>
</dbReference>
<dbReference type="CDD" id="cd23509">
    <property type="entry name" value="Gnk2-like"/>
    <property type="match status" value="2"/>
</dbReference>
<sequence>METRLIYILLFMPLLKQLVTKANPRTDIVARICGNVTSNDSRLYVDEFTKTLKIIKDEIYMNGFGTAVVGEGLQQIYVMAQCHGDLTYDDCVICTNFCLTLLPGCFPKTAGRIYLDGCFARFDSYDFFNESVLPSDSSVCGMTESTTPIDFNATIKLLLDRVVKIAVTNHGYGDGSERWGSGSVFALANCWKTLNEESCLSCLQNAATNILTCLPSTEGRAVDAGCFLRYSDYKFLNDNEDLFSRKGSLFSFTTFVFVFATVCILSIFVGICLGDVIYKGLHRQRRRKAELDVVETSMFARTMHFKYSTLEKATDYFSQANKLGNGGYGEVFKGTLGDGREIAIKRLYVNYFNRNQEIHNEINIISRATHRNLARFLGFCITNEVSLLIYEFVPNKSLDCYIFDPEKKKELDWNKRLNIIMGTAEGLEYLHKRCDVTIVHRDVKASNILLDLRYRPKIADFGLARFCSTTTEKTTENSANIAGTLGYMAPEYITRGLLTDKADVYSFGILILEIVGGIQNNKFQPDNSLDTLVTCAWRHFQSNTVSEIIDESLEIEDIEEVTRIVQVGLLCTQESLMLRPEMTEVIQMIKRKDLEIPRPSKPPFICEPLNASGLHSSPSSNTCTDYR</sequence>
<dbReference type="Proteomes" id="UP000189703">
    <property type="component" value="Unplaced"/>
</dbReference>
<evidence type="ECO:0000313" key="19">
    <source>
        <dbReference type="Proteomes" id="UP000189703"/>
    </source>
</evidence>
<dbReference type="InterPro" id="IPR038408">
    <property type="entry name" value="GNK2_sf"/>
</dbReference>
<feature type="signal peptide" evidence="16">
    <location>
        <begin position="1"/>
        <end position="21"/>
    </location>
</feature>
<feature type="transmembrane region" description="Helical" evidence="15">
    <location>
        <begin position="249"/>
        <end position="278"/>
    </location>
</feature>